<dbReference type="OrthoDB" id="3704937at2"/>
<evidence type="ECO:0000313" key="2">
    <source>
        <dbReference type="Proteomes" id="UP000321386"/>
    </source>
</evidence>
<dbReference type="AlphaFoldDB" id="A0A510UXR7"/>
<protein>
    <submittedName>
        <fullName evidence="1">Uncharacterized protein</fullName>
    </submittedName>
</protein>
<evidence type="ECO:0000313" key="1">
    <source>
        <dbReference type="EMBL" id="GEK19474.1"/>
    </source>
</evidence>
<proteinExistence type="predicted"/>
<reference evidence="1 2" key="1">
    <citation type="submission" date="2019-07" db="EMBL/GenBank/DDBJ databases">
        <title>Whole genome shotgun sequence of Cellulomonas persica NBRC 101101.</title>
        <authorList>
            <person name="Hosoyama A."/>
            <person name="Uohara A."/>
            <person name="Ohji S."/>
            <person name="Ichikawa N."/>
        </authorList>
    </citation>
    <scope>NUCLEOTIDE SEQUENCE [LARGE SCALE GENOMIC DNA]</scope>
    <source>
        <strain evidence="1 2">NBRC 101101</strain>
    </source>
</reference>
<comment type="caution">
    <text evidence="1">The sequence shown here is derived from an EMBL/GenBank/DDBJ whole genome shotgun (WGS) entry which is preliminary data.</text>
</comment>
<sequence>MTSRLTVAASVAIAIYRELDDDYVGLWVLAWHVRRALPQVSDNDVRDISAAVLEALVGRDAALGTLDEATGLFYPWDADAAVAVAMSAWRDLGRDPNIGEIGWLALTS</sequence>
<dbReference type="Proteomes" id="UP000321386">
    <property type="component" value="Unassembled WGS sequence"/>
</dbReference>
<gene>
    <name evidence="1" type="ORF">CPE01_32070</name>
</gene>
<name>A0A510UXR7_9CELL</name>
<organism evidence="1 2">
    <name type="scientific">Cellulomonas persica</name>
    <dbReference type="NCBI Taxonomy" id="76861"/>
    <lineage>
        <taxon>Bacteria</taxon>
        <taxon>Bacillati</taxon>
        <taxon>Actinomycetota</taxon>
        <taxon>Actinomycetes</taxon>
        <taxon>Micrococcales</taxon>
        <taxon>Cellulomonadaceae</taxon>
        <taxon>Cellulomonas</taxon>
    </lineage>
</organism>
<accession>A0A510UXR7</accession>
<keyword evidence="2" id="KW-1185">Reference proteome</keyword>
<dbReference type="RefSeq" id="WP_146807839.1">
    <property type="nucleotide sequence ID" value="NZ_BJUA01000037.1"/>
</dbReference>
<dbReference type="EMBL" id="BJUA01000037">
    <property type="protein sequence ID" value="GEK19474.1"/>
    <property type="molecule type" value="Genomic_DNA"/>
</dbReference>